<gene>
    <name evidence="1" type="ORF">dnm_057470</name>
</gene>
<proteinExistence type="predicted"/>
<evidence type="ECO:0000313" key="2">
    <source>
        <dbReference type="Proteomes" id="UP000663722"/>
    </source>
</evidence>
<reference evidence="1" key="1">
    <citation type="journal article" date="2021" name="Microb. Physiol.">
        <title>Proteogenomic Insights into the Physiology of Marine, Sulfate-Reducing, Filamentous Desulfonema limicola and Desulfonema magnum.</title>
        <authorList>
            <person name="Schnaars V."/>
            <person name="Wohlbrand L."/>
            <person name="Scheve S."/>
            <person name="Hinrichs C."/>
            <person name="Reinhardt R."/>
            <person name="Rabus R."/>
        </authorList>
    </citation>
    <scope>NUCLEOTIDE SEQUENCE</scope>
    <source>
        <strain evidence="1">4be13</strain>
    </source>
</reference>
<protein>
    <submittedName>
        <fullName evidence="1">Uncharacterized protein</fullName>
    </submittedName>
</protein>
<dbReference type="EMBL" id="CP061800">
    <property type="protein sequence ID" value="QTA89690.1"/>
    <property type="molecule type" value="Genomic_DNA"/>
</dbReference>
<dbReference type="KEGG" id="dmm:dnm_057470"/>
<name>A0A975BQH1_9BACT</name>
<dbReference type="Proteomes" id="UP000663722">
    <property type="component" value="Chromosome"/>
</dbReference>
<accession>A0A975BQH1</accession>
<keyword evidence="2" id="KW-1185">Reference proteome</keyword>
<sequence>MLRLFGKHPPDSPQREISGILLISDKAYKRNELICFPLFDSVVL</sequence>
<evidence type="ECO:0000313" key="1">
    <source>
        <dbReference type="EMBL" id="QTA89690.1"/>
    </source>
</evidence>
<dbReference type="AlphaFoldDB" id="A0A975BQH1"/>
<organism evidence="1 2">
    <name type="scientific">Desulfonema magnum</name>
    <dbReference type="NCBI Taxonomy" id="45655"/>
    <lineage>
        <taxon>Bacteria</taxon>
        <taxon>Pseudomonadati</taxon>
        <taxon>Thermodesulfobacteriota</taxon>
        <taxon>Desulfobacteria</taxon>
        <taxon>Desulfobacterales</taxon>
        <taxon>Desulfococcaceae</taxon>
        <taxon>Desulfonema</taxon>
    </lineage>
</organism>